<reference evidence="4 5" key="1">
    <citation type="submission" date="2016-11" db="EMBL/GenBank/DDBJ databases">
        <authorList>
            <person name="Varghese N."/>
            <person name="Submissions S."/>
        </authorList>
    </citation>
    <scope>NUCLEOTIDE SEQUENCE [LARGE SCALE GENOMIC DNA]</scope>
    <source>
        <strain evidence="4 5">DSM 19027</strain>
    </source>
</reference>
<keyword evidence="3" id="KW-1133">Transmembrane helix</keyword>
<dbReference type="Proteomes" id="UP000324781">
    <property type="component" value="Unassembled WGS sequence"/>
</dbReference>
<feature type="transmembrane region" description="Helical" evidence="3">
    <location>
        <begin position="12"/>
        <end position="30"/>
    </location>
</feature>
<dbReference type="PANTHER" id="PTHR34295:SF1">
    <property type="entry name" value="BIOTIN TRANSPORTER BIOY"/>
    <property type="match status" value="1"/>
</dbReference>
<dbReference type="GO" id="GO:0015225">
    <property type="term" value="F:biotin transmembrane transporter activity"/>
    <property type="evidence" value="ECO:0007669"/>
    <property type="project" value="UniProtKB-UniRule"/>
</dbReference>
<dbReference type="InterPro" id="IPR003784">
    <property type="entry name" value="BioY"/>
</dbReference>
<gene>
    <name evidence="4" type="ORF">SAMN05444373_105318</name>
</gene>
<keyword evidence="2" id="KW-0813">Transport</keyword>
<dbReference type="Gene3D" id="1.10.1760.20">
    <property type="match status" value="1"/>
</dbReference>
<dbReference type="OrthoDB" id="9803495at2"/>
<keyword evidence="3" id="KW-0812">Transmembrane</keyword>
<name>A0A1M6J8N7_9FIRM</name>
<dbReference type="Pfam" id="PF02632">
    <property type="entry name" value="BioY"/>
    <property type="match status" value="1"/>
</dbReference>
<comment type="subcellular location">
    <subcellularLocation>
        <location evidence="2">Cell membrane</location>
        <topology evidence="2">Multi-pass membrane protein</topology>
    </subcellularLocation>
</comment>
<organism evidence="4 5">
    <name type="scientific">Thermoclostridium caenicola</name>
    <dbReference type="NCBI Taxonomy" id="659425"/>
    <lineage>
        <taxon>Bacteria</taxon>
        <taxon>Bacillati</taxon>
        <taxon>Bacillota</taxon>
        <taxon>Clostridia</taxon>
        <taxon>Eubacteriales</taxon>
        <taxon>Oscillospiraceae</taxon>
        <taxon>Thermoclostridium</taxon>
    </lineage>
</organism>
<accession>A0A1M6J8N7</accession>
<feature type="transmembrane region" description="Helical" evidence="3">
    <location>
        <begin position="36"/>
        <end position="53"/>
    </location>
</feature>
<dbReference type="RefSeq" id="WP_149679429.1">
    <property type="nucleotide sequence ID" value="NZ_FQZP01000053.1"/>
</dbReference>
<dbReference type="PIRSF" id="PIRSF016661">
    <property type="entry name" value="BioY"/>
    <property type="match status" value="1"/>
</dbReference>
<keyword evidence="5" id="KW-1185">Reference proteome</keyword>
<evidence type="ECO:0000256" key="2">
    <source>
        <dbReference type="PIRNR" id="PIRNR016661"/>
    </source>
</evidence>
<evidence type="ECO:0000256" key="3">
    <source>
        <dbReference type="SAM" id="Phobius"/>
    </source>
</evidence>
<dbReference type="PANTHER" id="PTHR34295">
    <property type="entry name" value="BIOTIN TRANSPORTER BIOY"/>
    <property type="match status" value="1"/>
</dbReference>
<feature type="transmembrane region" description="Helical" evidence="3">
    <location>
        <begin position="60"/>
        <end position="81"/>
    </location>
</feature>
<evidence type="ECO:0000313" key="4">
    <source>
        <dbReference type="EMBL" id="SHJ43049.1"/>
    </source>
</evidence>
<comment type="similarity">
    <text evidence="1 2">Belongs to the BioY family.</text>
</comment>
<keyword evidence="2 3" id="KW-0472">Membrane</keyword>
<dbReference type="EMBL" id="FQZP01000053">
    <property type="protein sequence ID" value="SHJ43049.1"/>
    <property type="molecule type" value="Genomic_DNA"/>
</dbReference>
<dbReference type="GO" id="GO:0005886">
    <property type="term" value="C:plasma membrane"/>
    <property type="evidence" value="ECO:0007669"/>
    <property type="project" value="UniProtKB-SubCell"/>
</dbReference>
<feature type="transmembrane region" description="Helical" evidence="3">
    <location>
        <begin position="152"/>
        <end position="175"/>
    </location>
</feature>
<evidence type="ECO:0000256" key="1">
    <source>
        <dbReference type="ARBA" id="ARBA00010692"/>
    </source>
</evidence>
<sequence>MKTLKLSTKDIAQIALFAALTAVGAFIRVPLPLVPFTLQTFFVALSGALLGARKGMMAQLLYVVIGLLGVPIFTKGGGLGYVFQPSFGYLVGFILSAWLTGRLVERLKELRILKVFACILAGLAVTYLLGVTHLILISNLYLKNVMPLGKAIYYGFLVTIGGDLLTLYPASILVAKLGSTSNVGVEPSKMK</sequence>
<feature type="transmembrane region" description="Helical" evidence="3">
    <location>
        <begin position="116"/>
        <end position="140"/>
    </location>
</feature>
<proteinExistence type="inferred from homology"/>
<protein>
    <recommendedName>
        <fullName evidence="2">Biotin transporter</fullName>
    </recommendedName>
</protein>
<dbReference type="AlphaFoldDB" id="A0A1M6J8N7"/>
<keyword evidence="2" id="KW-1003">Cell membrane</keyword>
<evidence type="ECO:0000313" key="5">
    <source>
        <dbReference type="Proteomes" id="UP000324781"/>
    </source>
</evidence>
<feature type="transmembrane region" description="Helical" evidence="3">
    <location>
        <begin position="87"/>
        <end position="104"/>
    </location>
</feature>